<dbReference type="KEGG" id="lant:TUM19329_26080"/>
<dbReference type="EMBL" id="AP022839">
    <property type="protein sequence ID" value="BCA96247.1"/>
    <property type="molecule type" value="Genomic_DNA"/>
</dbReference>
<sequence>MSKSIEALDINDEKKITVPFIPGAIGEAVKIFKLSVKPVMERNTTAPKKQYAKK</sequence>
<organism evidence="1 2">
    <name type="scientific">Legionella antarctica</name>
    <dbReference type="NCBI Taxonomy" id="2708020"/>
    <lineage>
        <taxon>Bacteria</taxon>
        <taxon>Pseudomonadati</taxon>
        <taxon>Pseudomonadota</taxon>
        <taxon>Gammaproteobacteria</taxon>
        <taxon>Legionellales</taxon>
        <taxon>Legionellaceae</taxon>
        <taxon>Legionella</taxon>
    </lineage>
</organism>
<dbReference type="RefSeq" id="WP_173237629.1">
    <property type="nucleotide sequence ID" value="NZ_AP022839.1"/>
</dbReference>
<proteinExistence type="predicted"/>
<evidence type="ECO:0000313" key="1">
    <source>
        <dbReference type="EMBL" id="BCA96247.1"/>
    </source>
</evidence>
<dbReference type="AlphaFoldDB" id="A0A6F8T7W6"/>
<keyword evidence="2" id="KW-1185">Reference proteome</keyword>
<name>A0A6F8T7W6_9GAMM</name>
<reference evidence="1" key="1">
    <citation type="journal article" date="2020" name="Microbiol. Resour. Announc.">
        <title>Complete Genome Sequence of Novel Psychrotolerant Legionella Strain TUM19329, Isolated from Antarctic Lake Sediment.</title>
        <authorList>
            <person name="Shimada S."/>
            <person name="Nakai R."/>
            <person name="Aoki K."/>
            <person name="Shimoeda N."/>
            <person name="Ohno G."/>
            <person name="Miyazaki Y."/>
            <person name="Kudoh S."/>
            <person name="Imura S."/>
            <person name="Watanabe K."/>
            <person name="Ishii Y."/>
            <person name="Tateda K."/>
        </authorList>
    </citation>
    <scope>NUCLEOTIDE SEQUENCE [LARGE SCALE GENOMIC DNA]</scope>
    <source>
        <strain evidence="1">TUM19329</strain>
    </source>
</reference>
<gene>
    <name evidence="1" type="ORF">TUM19329_26080</name>
</gene>
<evidence type="ECO:0000313" key="2">
    <source>
        <dbReference type="Proteomes" id="UP000502894"/>
    </source>
</evidence>
<protein>
    <submittedName>
        <fullName evidence="1">Uncharacterized protein</fullName>
    </submittedName>
</protein>
<accession>A0A6F8T7W6</accession>
<dbReference type="Proteomes" id="UP000502894">
    <property type="component" value="Chromosome"/>
</dbReference>